<dbReference type="OrthoDB" id="10608132at2759"/>
<organism evidence="2 3">
    <name type="scientific">Paraphaeosphaeria sporulosa</name>
    <dbReference type="NCBI Taxonomy" id="1460663"/>
    <lineage>
        <taxon>Eukaryota</taxon>
        <taxon>Fungi</taxon>
        <taxon>Dikarya</taxon>
        <taxon>Ascomycota</taxon>
        <taxon>Pezizomycotina</taxon>
        <taxon>Dothideomycetes</taxon>
        <taxon>Pleosporomycetidae</taxon>
        <taxon>Pleosporales</taxon>
        <taxon>Massarineae</taxon>
        <taxon>Didymosphaeriaceae</taxon>
        <taxon>Paraphaeosphaeria</taxon>
    </lineage>
</organism>
<dbReference type="GeneID" id="28763689"/>
<protein>
    <submittedName>
        <fullName evidence="2">Uncharacterized protein</fullName>
    </submittedName>
</protein>
<sequence>MFPNIFYLPILLLPVLGQATHPKSVCYTRFGSKSVSSLPIVTGTKATTLTAVRVTVIVPKTTKIPSPTTSTAIQDVTTTVTSTAPQDTDAFHTTVTADTTITSVFSETLVSTEFARTTMTTGDGTSTVTTKTLSLTWVRTATKTALRPIITTTSTCPRFHIHHELHYQHVFHFIYYNVYQDDS</sequence>
<dbReference type="InParanoid" id="A0A177CGN3"/>
<keyword evidence="3" id="KW-1185">Reference proteome</keyword>
<name>A0A177CGN3_9PLEO</name>
<keyword evidence="1" id="KW-0732">Signal</keyword>
<proteinExistence type="predicted"/>
<feature type="chain" id="PRO_5008058263" evidence="1">
    <location>
        <begin position="20"/>
        <end position="183"/>
    </location>
</feature>
<reference evidence="2 3" key="1">
    <citation type="submission" date="2016-05" db="EMBL/GenBank/DDBJ databases">
        <title>Comparative analysis of secretome profiles of manganese(II)-oxidizing ascomycete fungi.</title>
        <authorList>
            <consortium name="DOE Joint Genome Institute"/>
            <person name="Zeiner C.A."/>
            <person name="Purvine S.O."/>
            <person name="Zink E.M."/>
            <person name="Wu S."/>
            <person name="Pasa-Tolic L."/>
            <person name="Chaput D.L."/>
            <person name="Haridas S."/>
            <person name="Grigoriev I.V."/>
            <person name="Santelli C.M."/>
            <person name="Hansel C.M."/>
        </authorList>
    </citation>
    <scope>NUCLEOTIDE SEQUENCE [LARGE SCALE GENOMIC DNA]</scope>
    <source>
        <strain evidence="2 3">AP3s5-JAC2a</strain>
    </source>
</reference>
<evidence type="ECO:0000313" key="2">
    <source>
        <dbReference type="EMBL" id="OAG06122.1"/>
    </source>
</evidence>
<evidence type="ECO:0000313" key="3">
    <source>
        <dbReference type="Proteomes" id="UP000077069"/>
    </source>
</evidence>
<dbReference type="Proteomes" id="UP000077069">
    <property type="component" value="Unassembled WGS sequence"/>
</dbReference>
<dbReference type="RefSeq" id="XP_018036487.1">
    <property type="nucleotide sequence ID" value="XM_018180203.1"/>
</dbReference>
<gene>
    <name evidence="2" type="ORF">CC84DRAFT_1176180</name>
</gene>
<dbReference type="AlphaFoldDB" id="A0A177CGN3"/>
<feature type="signal peptide" evidence="1">
    <location>
        <begin position="1"/>
        <end position="19"/>
    </location>
</feature>
<accession>A0A177CGN3</accession>
<evidence type="ECO:0000256" key="1">
    <source>
        <dbReference type="SAM" id="SignalP"/>
    </source>
</evidence>
<dbReference type="EMBL" id="KV441552">
    <property type="protein sequence ID" value="OAG06122.1"/>
    <property type="molecule type" value="Genomic_DNA"/>
</dbReference>